<dbReference type="EMBL" id="JQCD01000031">
    <property type="protein sequence ID" value="KRN75990.1"/>
    <property type="molecule type" value="Genomic_DNA"/>
</dbReference>
<sequence length="383" mass="42717">MKELGMKQNTLEWLVFSIKSVVSALFFVFAFGGAATLFQLLKHHMLDASLLYAFWNEQTVVAVIVGIVLAGGWLLSVRYFYTQLQLTTLTQAVEDLQTQLTDSKNSDAGTTLTAMHLGRRLNPLATSVNDLYVAAQSAMEEERDIERSKDEMITNVSHDLRTPLTSILGYLGLIVNDTEHHLSVDDTQKYAETAFGKAQQMKLLVEDLFDYTQVRQVDFKLRWAPLDLAALLQQLAVSYELEGKQKKVVISAVTNPDSIEMMGDPDQLARVFMNLISNALKYGKGATFIRLSSKMMKERNLVEVRVTNNGEPVPEESVDRLFDRFYRVEGSRNTGTGGTGLGLAIVHSVIEAHGGTIRVSSDEELTSFIIQLPLNIQDDDDDV</sequence>
<evidence type="ECO:0000256" key="3">
    <source>
        <dbReference type="ARBA" id="ARBA00012438"/>
    </source>
</evidence>
<comment type="catalytic activity">
    <reaction evidence="1">
        <text>ATP + protein L-histidine = ADP + protein N-phospho-L-histidine.</text>
        <dbReference type="EC" id="2.7.13.3"/>
    </reaction>
</comment>
<dbReference type="GO" id="GO:0000155">
    <property type="term" value="F:phosphorelay sensor kinase activity"/>
    <property type="evidence" value="ECO:0007669"/>
    <property type="project" value="InterPro"/>
</dbReference>
<dbReference type="CDD" id="cd00075">
    <property type="entry name" value="HATPase"/>
    <property type="match status" value="1"/>
</dbReference>
<name>A0A0R2JJC2_9LACO</name>
<dbReference type="InterPro" id="IPR036097">
    <property type="entry name" value="HisK_dim/P_sf"/>
</dbReference>
<dbReference type="InterPro" id="IPR005467">
    <property type="entry name" value="His_kinase_dom"/>
</dbReference>
<keyword evidence="8" id="KW-0812">Transmembrane</keyword>
<keyword evidence="8" id="KW-1133">Transmembrane helix</keyword>
<dbReference type="Gene3D" id="1.10.287.130">
    <property type="match status" value="1"/>
</dbReference>
<dbReference type="PANTHER" id="PTHR43547">
    <property type="entry name" value="TWO-COMPONENT HISTIDINE KINASE"/>
    <property type="match status" value="1"/>
</dbReference>
<reference evidence="10 11" key="1">
    <citation type="journal article" date="2015" name="Genome Announc.">
        <title>Expanding the biotechnology potential of lactobacilli through comparative genomics of 213 strains and associated genera.</title>
        <authorList>
            <person name="Sun Z."/>
            <person name="Harris H.M."/>
            <person name="McCann A."/>
            <person name="Guo C."/>
            <person name="Argimon S."/>
            <person name="Zhang W."/>
            <person name="Yang X."/>
            <person name="Jeffery I.B."/>
            <person name="Cooney J.C."/>
            <person name="Kagawa T.F."/>
            <person name="Liu W."/>
            <person name="Song Y."/>
            <person name="Salvetti E."/>
            <person name="Wrobel A."/>
            <person name="Rasinkangas P."/>
            <person name="Parkhill J."/>
            <person name="Rea M.C."/>
            <person name="O'Sullivan O."/>
            <person name="Ritari J."/>
            <person name="Douillard F.P."/>
            <person name="Paul Ross R."/>
            <person name="Yang R."/>
            <person name="Briner A.E."/>
            <person name="Felis G.E."/>
            <person name="de Vos W.M."/>
            <person name="Barrangou R."/>
            <person name="Klaenhammer T.R."/>
            <person name="Caufield P.W."/>
            <person name="Cui Y."/>
            <person name="Zhang H."/>
            <person name="O'Toole P.W."/>
        </authorList>
    </citation>
    <scope>NUCLEOTIDE SEQUENCE [LARGE SCALE GENOMIC DNA]</scope>
    <source>
        <strain evidence="10 11">DSM 20014</strain>
    </source>
</reference>
<dbReference type="PROSITE" id="PS50109">
    <property type="entry name" value="HIS_KIN"/>
    <property type="match status" value="1"/>
</dbReference>
<keyword evidence="11" id="KW-1185">Reference proteome</keyword>
<dbReference type="InterPro" id="IPR004358">
    <property type="entry name" value="Sig_transdc_His_kin-like_C"/>
</dbReference>
<gene>
    <name evidence="10" type="ORF">IV67_GL001040</name>
</gene>
<accession>A0A0R2JJC2</accession>
<dbReference type="PANTHER" id="PTHR43547:SF2">
    <property type="entry name" value="HYBRID SIGNAL TRANSDUCTION HISTIDINE KINASE C"/>
    <property type="match status" value="1"/>
</dbReference>
<keyword evidence="4" id="KW-0597">Phosphoprotein</keyword>
<dbReference type="FunFam" id="3.30.565.10:FF:000006">
    <property type="entry name" value="Sensor histidine kinase WalK"/>
    <property type="match status" value="1"/>
</dbReference>
<evidence type="ECO:0000313" key="10">
    <source>
        <dbReference type="EMBL" id="KRN75990.1"/>
    </source>
</evidence>
<dbReference type="GO" id="GO:0016020">
    <property type="term" value="C:membrane"/>
    <property type="evidence" value="ECO:0007669"/>
    <property type="project" value="UniProtKB-SubCell"/>
</dbReference>
<dbReference type="SUPFAM" id="SSF47384">
    <property type="entry name" value="Homodimeric domain of signal transducing histidine kinase"/>
    <property type="match status" value="1"/>
</dbReference>
<keyword evidence="5" id="KW-0808">Transferase</keyword>
<evidence type="ECO:0000256" key="4">
    <source>
        <dbReference type="ARBA" id="ARBA00022553"/>
    </source>
</evidence>
<evidence type="ECO:0000256" key="1">
    <source>
        <dbReference type="ARBA" id="ARBA00000085"/>
    </source>
</evidence>
<dbReference type="CDD" id="cd00082">
    <property type="entry name" value="HisKA"/>
    <property type="match status" value="1"/>
</dbReference>
<keyword evidence="8" id="KW-0472">Membrane</keyword>
<evidence type="ECO:0000313" key="11">
    <source>
        <dbReference type="Proteomes" id="UP000051673"/>
    </source>
</evidence>
<comment type="caution">
    <text evidence="10">The sequence shown here is derived from an EMBL/GenBank/DDBJ whole genome shotgun (WGS) entry which is preliminary data.</text>
</comment>
<dbReference type="EC" id="2.7.13.3" evidence="3"/>
<dbReference type="InterPro" id="IPR003661">
    <property type="entry name" value="HisK_dim/P_dom"/>
</dbReference>
<dbReference type="SMART" id="SM00388">
    <property type="entry name" value="HisKA"/>
    <property type="match status" value="1"/>
</dbReference>
<dbReference type="InterPro" id="IPR003594">
    <property type="entry name" value="HATPase_dom"/>
</dbReference>
<feature type="domain" description="Histidine kinase" evidence="9">
    <location>
        <begin position="155"/>
        <end position="376"/>
    </location>
</feature>
<proteinExistence type="predicted"/>
<evidence type="ECO:0000256" key="6">
    <source>
        <dbReference type="ARBA" id="ARBA00022777"/>
    </source>
</evidence>
<dbReference type="STRING" id="1620.IV67_GL001040"/>
<keyword evidence="6 10" id="KW-0418">Kinase</keyword>
<dbReference type="InterPro" id="IPR036890">
    <property type="entry name" value="HATPase_C_sf"/>
</dbReference>
<organism evidence="10 11">
    <name type="scientific">Weissella minor</name>
    <dbReference type="NCBI Taxonomy" id="1620"/>
    <lineage>
        <taxon>Bacteria</taxon>
        <taxon>Bacillati</taxon>
        <taxon>Bacillota</taxon>
        <taxon>Bacilli</taxon>
        <taxon>Lactobacillales</taxon>
        <taxon>Lactobacillaceae</taxon>
        <taxon>Weissella</taxon>
    </lineage>
</organism>
<evidence type="ECO:0000256" key="8">
    <source>
        <dbReference type="SAM" id="Phobius"/>
    </source>
</evidence>
<dbReference type="PATRIC" id="fig|1620.3.peg.1055"/>
<dbReference type="Pfam" id="PF02518">
    <property type="entry name" value="HATPase_c"/>
    <property type="match status" value="1"/>
</dbReference>
<dbReference type="Gene3D" id="3.30.565.10">
    <property type="entry name" value="Histidine kinase-like ATPase, C-terminal domain"/>
    <property type="match status" value="1"/>
</dbReference>
<protein>
    <recommendedName>
        <fullName evidence="3">histidine kinase</fullName>
        <ecNumber evidence="3">2.7.13.3</ecNumber>
    </recommendedName>
</protein>
<dbReference type="SMART" id="SM00387">
    <property type="entry name" value="HATPase_c"/>
    <property type="match status" value="1"/>
</dbReference>
<keyword evidence="7" id="KW-0902">Two-component regulatory system</keyword>
<evidence type="ECO:0000256" key="2">
    <source>
        <dbReference type="ARBA" id="ARBA00004370"/>
    </source>
</evidence>
<dbReference type="Pfam" id="PF00512">
    <property type="entry name" value="HisKA"/>
    <property type="match status" value="1"/>
</dbReference>
<dbReference type="PRINTS" id="PR00344">
    <property type="entry name" value="BCTRLSENSOR"/>
</dbReference>
<feature type="transmembrane region" description="Helical" evidence="8">
    <location>
        <begin position="21"/>
        <end position="41"/>
    </location>
</feature>
<dbReference type="SUPFAM" id="SSF55874">
    <property type="entry name" value="ATPase domain of HSP90 chaperone/DNA topoisomerase II/histidine kinase"/>
    <property type="match status" value="1"/>
</dbReference>
<dbReference type="AlphaFoldDB" id="A0A0R2JJC2"/>
<comment type="subcellular location">
    <subcellularLocation>
        <location evidence="2">Membrane</location>
    </subcellularLocation>
</comment>
<evidence type="ECO:0000256" key="5">
    <source>
        <dbReference type="ARBA" id="ARBA00022679"/>
    </source>
</evidence>
<feature type="transmembrane region" description="Helical" evidence="8">
    <location>
        <begin position="61"/>
        <end position="81"/>
    </location>
</feature>
<evidence type="ECO:0000259" key="9">
    <source>
        <dbReference type="PROSITE" id="PS50109"/>
    </source>
</evidence>
<evidence type="ECO:0000256" key="7">
    <source>
        <dbReference type="ARBA" id="ARBA00023012"/>
    </source>
</evidence>
<dbReference type="Proteomes" id="UP000051673">
    <property type="component" value="Unassembled WGS sequence"/>
</dbReference>